<feature type="domain" description="HTH araC/xylS-type" evidence="4">
    <location>
        <begin position="214"/>
        <end position="312"/>
    </location>
</feature>
<dbReference type="InterPro" id="IPR009057">
    <property type="entry name" value="Homeodomain-like_sf"/>
</dbReference>
<protein>
    <submittedName>
        <fullName evidence="5">AraC-like DNA-binding protein</fullName>
    </submittedName>
</protein>
<dbReference type="PANTHER" id="PTHR11019">
    <property type="entry name" value="HTH-TYPE TRANSCRIPTIONAL REGULATOR NIMR"/>
    <property type="match status" value="1"/>
</dbReference>
<dbReference type="GO" id="GO:0003700">
    <property type="term" value="F:DNA-binding transcription factor activity"/>
    <property type="evidence" value="ECO:0007669"/>
    <property type="project" value="InterPro"/>
</dbReference>
<gene>
    <name evidence="5" type="ORF">CLV40_12555</name>
</gene>
<dbReference type="PROSITE" id="PS01124">
    <property type="entry name" value="HTH_ARAC_FAMILY_2"/>
    <property type="match status" value="1"/>
</dbReference>
<dbReference type="GO" id="GO:0043565">
    <property type="term" value="F:sequence-specific DNA binding"/>
    <property type="evidence" value="ECO:0007669"/>
    <property type="project" value="InterPro"/>
</dbReference>
<dbReference type="PANTHER" id="PTHR11019:SF159">
    <property type="entry name" value="TRANSCRIPTIONAL REGULATOR-RELATED"/>
    <property type="match status" value="1"/>
</dbReference>
<evidence type="ECO:0000256" key="2">
    <source>
        <dbReference type="ARBA" id="ARBA00023125"/>
    </source>
</evidence>
<dbReference type="InterPro" id="IPR011051">
    <property type="entry name" value="RmlC_Cupin_sf"/>
</dbReference>
<dbReference type="Proteomes" id="UP000239203">
    <property type="component" value="Unassembled WGS sequence"/>
</dbReference>
<evidence type="ECO:0000256" key="3">
    <source>
        <dbReference type="ARBA" id="ARBA00023163"/>
    </source>
</evidence>
<keyword evidence="3" id="KW-0804">Transcription</keyword>
<dbReference type="RefSeq" id="WP_104482520.1">
    <property type="nucleotide sequence ID" value="NZ_CP154825.1"/>
</dbReference>
<keyword evidence="2 5" id="KW-0238">DNA-binding</keyword>
<dbReference type="EMBL" id="PTIX01000025">
    <property type="protein sequence ID" value="PPK63720.1"/>
    <property type="molecule type" value="Genomic_DNA"/>
</dbReference>
<dbReference type="SMART" id="SM00342">
    <property type="entry name" value="HTH_ARAC"/>
    <property type="match status" value="1"/>
</dbReference>
<dbReference type="Gene3D" id="1.10.10.60">
    <property type="entry name" value="Homeodomain-like"/>
    <property type="match status" value="2"/>
</dbReference>
<evidence type="ECO:0000313" key="5">
    <source>
        <dbReference type="EMBL" id="PPK63720.1"/>
    </source>
</evidence>
<comment type="caution">
    <text evidence="5">The sequence shown here is derived from an EMBL/GenBank/DDBJ whole genome shotgun (WGS) entry which is preliminary data.</text>
</comment>
<dbReference type="Pfam" id="PF12833">
    <property type="entry name" value="HTH_18"/>
    <property type="match status" value="1"/>
</dbReference>
<reference evidence="5 6" key="1">
    <citation type="submission" date="2018-02" db="EMBL/GenBank/DDBJ databases">
        <title>Genomic Encyclopedia of Archaeal and Bacterial Type Strains, Phase II (KMG-II): from individual species to whole genera.</title>
        <authorList>
            <person name="Goeker M."/>
        </authorList>
    </citation>
    <scope>NUCLEOTIDE SEQUENCE [LARGE SCALE GENOMIC DNA]</scope>
    <source>
        <strain evidence="5 6">YU 961-1</strain>
    </source>
</reference>
<accession>A0A2S6GEU0</accession>
<keyword evidence="6" id="KW-1185">Reference proteome</keyword>
<dbReference type="InterPro" id="IPR018062">
    <property type="entry name" value="HTH_AraC-typ_CS"/>
</dbReference>
<organism evidence="5 6">
    <name type="scientific">Actinokineospora auranticolor</name>
    <dbReference type="NCBI Taxonomy" id="155976"/>
    <lineage>
        <taxon>Bacteria</taxon>
        <taxon>Bacillati</taxon>
        <taxon>Actinomycetota</taxon>
        <taxon>Actinomycetes</taxon>
        <taxon>Pseudonocardiales</taxon>
        <taxon>Pseudonocardiaceae</taxon>
        <taxon>Actinokineospora</taxon>
    </lineage>
</organism>
<evidence type="ECO:0000256" key="1">
    <source>
        <dbReference type="ARBA" id="ARBA00023015"/>
    </source>
</evidence>
<dbReference type="PROSITE" id="PS00041">
    <property type="entry name" value="HTH_ARAC_FAMILY_1"/>
    <property type="match status" value="1"/>
</dbReference>
<dbReference type="SUPFAM" id="SSF46689">
    <property type="entry name" value="Homeodomain-like"/>
    <property type="match status" value="2"/>
</dbReference>
<evidence type="ECO:0000259" key="4">
    <source>
        <dbReference type="PROSITE" id="PS01124"/>
    </source>
</evidence>
<evidence type="ECO:0000313" key="6">
    <source>
        <dbReference type="Proteomes" id="UP000239203"/>
    </source>
</evidence>
<name>A0A2S6GEU0_9PSEU</name>
<keyword evidence="1" id="KW-0805">Transcription regulation</keyword>
<dbReference type="AlphaFoldDB" id="A0A2S6GEU0"/>
<dbReference type="OrthoDB" id="241790at2"/>
<proteinExistence type="predicted"/>
<dbReference type="SUPFAM" id="SSF51182">
    <property type="entry name" value="RmlC-like cupins"/>
    <property type="match status" value="1"/>
</dbReference>
<sequence length="315" mass="34486">MTAGVGAQGQDLLSELLRPIRLTGVFHSWWHARAPWAVEGDTERTCAVLHYVDEGVCWITADGTAPVRLRAGDLAVFPTGVAHRMSDRPERRGVPIERLLSDRAPGSSEHITLGGDGEPSRILCAGLHFDAGVASSLYRALPWVMVLEAARIAEEPLLREVIDLLLGHHGDGPGAQLITLRVFEMAFVLTLRPLLQGMLERPEVLAAARHPEIGTALLIMYTRFDEPWTVESLAREVGMSRSAFTACFRKLVGEAPAGHLTSCRMREAARLLADASVPLGVVSARVGYQSVVGFHLAFRKFFETTPGEYRQLHQG</sequence>
<dbReference type="Pfam" id="PF12852">
    <property type="entry name" value="Cupin_6"/>
    <property type="match status" value="1"/>
</dbReference>
<dbReference type="InterPro" id="IPR032783">
    <property type="entry name" value="AraC_lig"/>
</dbReference>
<dbReference type="InterPro" id="IPR018060">
    <property type="entry name" value="HTH_AraC"/>
</dbReference>